<accession>A0A4Y2SG48</accession>
<name>A0A4Y2SG48_ARAVE</name>
<keyword evidence="3" id="KW-1185">Reference proteome</keyword>
<dbReference type="EMBL" id="BGPR01021625">
    <property type="protein sequence ID" value="GBN87097.1"/>
    <property type="molecule type" value="Genomic_DNA"/>
</dbReference>
<feature type="compositionally biased region" description="Acidic residues" evidence="1">
    <location>
        <begin position="68"/>
        <end position="80"/>
    </location>
</feature>
<comment type="caution">
    <text evidence="2">The sequence shown here is derived from an EMBL/GenBank/DDBJ whole genome shotgun (WGS) entry which is preliminary data.</text>
</comment>
<evidence type="ECO:0000313" key="2">
    <source>
        <dbReference type="EMBL" id="GBN87097.1"/>
    </source>
</evidence>
<reference evidence="2 3" key="1">
    <citation type="journal article" date="2019" name="Sci. Rep.">
        <title>Orb-weaving spider Araneus ventricosus genome elucidates the spidroin gene catalogue.</title>
        <authorList>
            <person name="Kono N."/>
            <person name="Nakamura H."/>
            <person name="Ohtoshi R."/>
            <person name="Moran D.A.P."/>
            <person name="Shinohara A."/>
            <person name="Yoshida Y."/>
            <person name="Fujiwara M."/>
            <person name="Mori M."/>
            <person name="Tomita M."/>
            <person name="Arakawa K."/>
        </authorList>
    </citation>
    <scope>NUCLEOTIDE SEQUENCE [LARGE SCALE GENOMIC DNA]</scope>
</reference>
<protein>
    <submittedName>
        <fullName evidence="2">Uncharacterized protein</fullName>
    </submittedName>
</protein>
<gene>
    <name evidence="2" type="ORF">AVEN_36806_1</name>
</gene>
<evidence type="ECO:0000313" key="3">
    <source>
        <dbReference type="Proteomes" id="UP000499080"/>
    </source>
</evidence>
<feature type="region of interest" description="Disordered" evidence="1">
    <location>
        <begin position="50"/>
        <end position="80"/>
    </location>
</feature>
<evidence type="ECO:0000256" key="1">
    <source>
        <dbReference type="SAM" id="MobiDB-lite"/>
    </source>
</evidence>
<sequence length="80" mass="8915">MLERLAGDGRLLEKSSALVCRRAVRRGRTLLRTLELLGSLFLRSVVLRKTGNSSEKSRSPAVSSREDLETDVEESETVRA</sequence>
<proteinExistence type="predicted"/>
<dbReference type="Proteomes" id="UP000499080">
    <property type="component" value="Unassembled WGS sequence"/>
</dbReference>
<organism evidence="2 3">
    <name type="scientific">Araneus ventricosus</name>
    <name type="common">Orbweaver spider</name>
    <name type="synonym">Epeira ventricosa</name>
    <dbReference type="NCBI Taxonomy" id="182803"/>
    <lineage>
        <taxon>Eukaryota</taxon>
        <taxon>Metazoa</taxon>
        <taxon>Ecdysozoa</taxon>
        <taxon>Arthropoda</taxon>
        <taxon>Chelicerata</taxon>
        <taxon>Arachnida</taxon>
        <taxon>Araneae</taxon>
        <taxon>Araneomorphae</taxon>
        <taxon>Entelegynae</taxon>
        <taxon>Araneoidea</taxon>
        <taxon>Araneidae</taxon>
        <taxon>Araneus</taxon>
    </lineage>
</organism>
<dbReference type="AlphaFoldDB" id="A0A4Y2SG48"/>